<organism evidence="1">
    <name type="scientific">marine sediment metagenome</name>
    <dbReference type="NCBI Taxonomy" id="412755"/>
    <lineage>
        <taxon>unclassified sequences</taxon>
        <taxon>metagenomes</taxon>
        <taxon>ecological metagenomes</taxon>
    </lineage>
</organism>
<gene>
    <name evidence="1" type="ORF">LCGC14_1192170</name>
</gene>
<comment type="caution">
    <text evidence="1">The sequence shown here is derived from an EMBL/GenBank/DDBJ whole genome shotgun (WGS) entry which is preliminary data.</text>
</comment>
<name>A0A0F9PPE4_9ZZZZ</name>
<accession>A0A0F9PPE4</accession>
<reference evidence="1" key="1">
    <citation type="journal article" date="2015" name="Nature">
        <title>Complex archaea that bridge the gap between prokaryotes and eukaryotes.</title>
        <authorList>
            <person name="Spang A."/>
            <person name="Saw J.H."/>
            <person name="Jorgensen S.L."/>
            <person name="Zaremba-Niedzwiedzka K."/>
            <person name="Martijn J."/>
            <person name="Lind A.E."/>
            <person name="van Eijk R."/>
            <person name="Schleper C."/>
            <person name="Guy L."/>
            <person name="Ettema T.J."/>
        </authorList>
    </citation>
    <scope>NUCLEOTIDE SEQUENCE</scope>
</reference>
<proteinExistence type="predicted"/>
<protein>
    <submittedName>
        <fullName evidence="1">Uncharacterized protein</fullName>
    </submittedName>
</protein>
<dbReference type="AlphaFoldDB" id="A0A0F9PPE4"/>
<sequence>MAKVTAPLFSFGARGKLADALVYFPWKGVDAVRSYVVPANPNTAAQSTQRTRMTDAVAEWHGASYSADDVAAWNRLANLQAGSLSGFNRMVQEYINEDILGSTWERMSDGLSLSPSAINFDARVTKASAGNAPTVRWGTSPTNMPNSEVMLDLGGDLWRATVAPLSASTLYYFTMDVGASPTDWGRVGIYTQRTTA</sequence>
<dbReference type="EMBL" id="LAZR01006059">
    <property type="protein sequence ID" value="KKM95052.1"/>
    <property type="molecule type" value="Genomic_DNA"/>
</dbReference>
<evidence type="ECO:0000313" key="1">
    <source>
        <dbReference type="EMBL" id="KKM95052.1"/>
    </source>
</evidence>